<dbReference type="GO" id="GO:0046872">
    <property type="term" value="F:metal ion binding"/>
    <property type="evidence" value="ECO:0007669"/>
    <property type="project" value="UniProtKB-KW"/>
</dbReference>
<dbReference type="InterPro" id="IPR004463">
    <property type="entry name" value="UDP-acyl_GlcNac_deAcase"/>
</dbReference>
<accession>A0A3N2QC02</accession>
<keyword evidence="5 18" id="KW-0963">Cytoplasm</keyword>
<evidence type="ECO:0000256" key="7">
    <source>
        <dbReference type="ARBA" id="ARBA00022556"/>
    </source>
</evidence>
<dbReference type="Pfam" id="PF03331">
    <property type="entry name" value="LpxC"/>
    <property type="match status" value="2"/>
</dbReference>
<comment type="function">
    <text evidence="14 18">Involved in unsaturated fatty acids biosynthesis. Catalyzes the dehydration of short chain beta-hydroxyacyl-ACPs and long chain saturated and unsaturated beta-hydroxyacyl-ACPs.</text>
</comment>
<evidence type="ECO:0000256" key="2">
    <source>
        <dbReference type="ARBA" id="ARBA00002923"/>
    </source>
</evidence>
<comment type="pathway">
    <text evidence="4 17">Glycolipid biosynthesis; lipid IV(A) biosynthesis; lipid IV(A) from (3R)-3-hydroxytetradecanoyl-[acyl-carrier-protein] and UDP-N-acetyl-alpha-D-glucosamine: step 2/6.</text>
</comment>
<keyword evidence="11 17" id="KW-0443">Lipid metabolism</keyword>
<feature type="active site" description="Proton donor" evidence="17">
    <location>
        <position position="290"/>
    </location>
</feature>
<comment type="cofactor">
    <cofactor evidence="1 17">
        <name>Zn(2+)</name>
        <dbReference type="ChEBI" id="CHEBI:29105"/>
    </cofactor>
</comment>
<sequence>MQSQQHTIKRITSFEGIGLHTGIKIKATFLPMAIHTGIQFQRVDLPYQPVIAALAAHVVETERGTVLEKEQVRVATVEHLLAALAGLQIDNICIQLDGPEVPDIDGSALAFVELLLEAERLPQEAPRKFFTLKEKFIYDDPDTGSHFEVYPDTDYSLYCTVAYNRWPLENQYATLQTLTHFKEEIAPARTFTYLDEIAALYRKGLLQGGDPTKAIIFSDCDSNSNQELLEEVARLSGKEICHLVTPGQLGPSALRYTNEPARHKLLDLMGDLALLGRPLRGKVLAHQPGHGPTIRFVTALQKLLLRQEAKSAPICDLQAVPFLDVKQINKMLPHRYPFQLVDKIMQLDDTSIIGVKNVTMNEPFFQGHFPGTPVMPGVLQVEALAQTGGILVLNKVPDPANYLTYFLSIDKCKFRRMVVPGDTLMLYCQLLVKIKFNITQKQTVGIAQVHGKLFVGENLVCEALLLAQIVKQNAI</sequence>
<dbReference type="InterPro" id="IPR020568">
    <property type="entry name" value="Ribosomal_Su5_D2-typ_SF"/>
</dbReference>
<dbReference type="UniPathway" id="UPA00359">
    <property type="reaction ID" value="UER00478"/>
</dbReference>
<evidence type="ECO:0000256" key="16">
    <source>
        <dbReference type="ARBA" id="ARBA00061355"/>
    </source>
</evidence>
<evidence type="ECO:0000256" key="13">
    <source>
        <dbReference type="ARBA" id="ARBA00024535"/>
    </source>
</evidence>
<comment type="caution">
    <text evidence="19">The sequence shown here is derived from an EMBL/GenBank/DDBJ whole genome shotgun (WGS) entry which is preliminary data.</text>
</comment>
<keyword evidence="6 17" id="KW-0444">Lipid biosynthesis</keyword>
<gene>
    <name evidence="18" type="primary">fabZ</name>
    <name evidence="17" type="synonym">lpxC</name>
    <name evidence="19" type="ORF">EDM02_02795</name>
</gene>
<dbReference type="Gene3D" id="3.30.1700.10">
    <property type="entry name" value="lpxc deacetylase, domain 2"/>
    <property type="match status" value="1"/>
</dbReference>
<evidence type="ECO:0000256" key="18">
    <source>
        <dbReference type="HAMAP-Rule" id="MF_00406"/>
    </source>
</evidence>
<keyword evidence="9 17" id="KW-0378">Hydrolase</keyword>
<dbReference type="Pfam" id="PF07977">
    <property type="entry name" value="FabA"/>
    <property type="match status" value="1"/>
</dbReference>
<evidence type="ECO:0000256" key="12">
    <source>
        <dbReference type="ARBA" id="ARBA00023239"/>
    </source>
</evidence>
<evidence type="ECO:0000256" key="10">
    <source>
        <dbReference type="ARBA" id="ARBA00022833"/>
    </source>
</evidence>
<dbReference type="InterPro" id="IPR010084">
    <property type="entry name" value="FabZ"/>
</dbReference>
<dbReference type="NCBIfam" id="NF009667">
    <property type="entry name" value="PRK13188.1"/>
    <property type="match status" value="1"/>
</dbReference>
<dbReference type="GO" id="GO:0103117">
    <property type="term" value="F:UDP-3-O-acyl-N-acetylglucosamine deacetylase activity"/>
    <property type="evidence" value="ECO:0007669"/>
    <property type="project" value="UniProtKB-UniRule"/>
</dbReference>
<comment type="function">
    <text evidence="2 17">Catalyzes the hydrolysis of UDP-3-O-myristoyl-N-acetylglucosamine to form UDP-3-O-myristoylglucosamine and acetate, the committed step in lipid A biosynthesis.</text>
</comment>
<comment type="catalytic activity">
    <reaction evidence="18">
        <text>a (3R)-hydroxyacyl-[ACP] = a (2E)-enoyl-[ACP] + H2O</text>
        <dbReference type="Rhea" id="RHEA:13097"/>
        <dbReference type="Rhea" id="RHEA-COMP:9925"/>
        <dbReference type="Rhea" id="RHEA-COMP:9945"/>
        <dbReference type="ChEBI" id="CHEBI:15377"/>
        <dbReference type="ChEBI" id="CHEBI:78784"/>
        <dbReference type="ChEBI" id="CHEBI:78827"/>
        <dbReference type="EC" id="4.2.1.59"/>
    </reaction>
</comment>
<evidence type="ECO:0000313" key="20">
    <source>
        <dbReference type="Proteomes" id="UP000270927"/>
    </source>
</evidence>
<dbReference type="AlphaFoldDB" id="A0A3N2QC02"/>
<evidence type="ECO:0000256" key="5">
    <source>
        <dbReference type="ARBA" id="ARBA00022490"/>
    </source>
</evidence>
<dbReference type="NCBIfam" id="TIGR01750">
    <property type="entry name" value="fabZ"/>
    <property type="match status" value="1"/>
</dbReference>
<feature type="active site" evidence="18">
    <location>
        <position position="368"/>
    </location>
</feature>
<evidence type="ECO:0000256" key="6">
    <source>
        <dbReference type="ARBA" id="ARBA00022516"/>
    </source>
</evidence>
<dbReference type="SUPFAM" id="SSF54211">
    <property type="entry name" value="Ribosomal protein S5 domain 2-like"/>
    <property type="match status" value="2"/>
</dbReference>
<dbReference type="PANTHER" id="PTHR33694">
    <property type="entry name" value="UDP-3-O-ACYL-N-ACETYLGLUCOSAMINE DEACETYLASE 1, MITOCHONDRIAL-RELATED"/>
    <property type="match status" value="1"/>
</dbReference>
<dbReference type="GO" id="GO:0009245">
    <property type="term" value="P:lipid A biosynthetic process"/>
    <property type="evidence" value="ECO:0007669"/>
    <property type="project" value="UniProtKB-UniRule"/>
</dbReference>
<dbReference type="GO" id="GO:0006633">
    <property type="term" value="P:fatty acid biosynthetic process"/>
    <property type="evidence" value="ECO:0007669"/>
    <property type="project" value="UniProtKB-UniRule"/>
</dbReference>
<keyword evidence="8 17" id="KW-0479">Metal-binding</keyword>
<dbReference type="InterPro" id="IPR015870">
    <property type="entry name" value="UDP-acyl_N-AcGlcN_deAcase_N"/>
</dbReference>
<dbReference type="SUPFAM" id="SSF54637">
    <property type="entry name" value="Thioesterase/thiol ester dehydrase-isomerase"/>
    <property type="match status" value="1"/>
</dbReference>
<dbReference type="InterPro" id="IPR029069">
    <property type="entry name" value="HotDog_dom_sf"/>
</dbReference>
<dbReference type="CDD" id="cd01288">
    <property type="entry name" value="FabZ"/>
    <property type="match status" value="1"/>
</dbReference>
<dbReference type="EMBL" id="RARA01000024">
    <property type="protein sequence ID" value="ROT47343.1"/>
    <property type="molecule type" value="Genomic_DNA"/>
</dbReference>
<keyword evidence="10 17" id="KW-0862">Zinc</keyword>
<keyword evidence="12 18" id="KW-0456">Lyase</keyword>
<evidence type="ECO:0000313" key="19">
    <source>
        <dbReference type="EMBL" id="ROT47343.1"/>
    </source>
</evidence>
<evidence type="ECO:0000256" key="8">
    <source>
        <dbReference type="ARBA" id="ARBA00022723"/>
    </source>
</evidence>
<dbReference type="GO" id="GO:0016020">
    <property type="term" value="C:membrane"/>
    <property type="evidence" value="ECO:0007669"/>
    <property type="project" value="GOC"/>
</dbReference>
<dbReference type="InterPro" id="IPR013114">
    <property type="entry name" value="FabA_FabZ"/>
</dbReference>
<dbReference type="OrthoDB" id="9772788at2"/>
<dbReference type="HAMAP" id="MF_00406">
    <property type="entry name" value="FabZ"/>
    <property type="match status" value="1"/>
</dbReference>
<dbReference type="Gene3D" id="3.10.129.10">
    <property type="entry name" value="Hotdog Thioesterase"/>
    <property type="match status" value="1"/>
</dbReference>
<keyword evidence="20" id="KW-1185">Reference proteome</keyword>
<proteinExistence type="inferred from homology"/>
<comment type="similarity">
    <text evidence="16">In the C-terminal section; belongs to the thioester dehydratase family.</text>
</comment>
<dbReference type="EC" id="4.2.1.59" evidence="18"/>
<feature type="binding site" evidence="17">
    <location>
        <position position="263"/>
    </location>
    <ligand>
        <name>Zn(2+)</name>
        <dbReference type="ChEBI" id="CHEBI:29105"/>
    </ligand>
</feature>
<feature type="binding site" evidence="17">
    <location>
        <position position="79"/>
    </location>
    <ligand>
        <name>Zn(2+)</name>
        <dbReference type="ChEBI" id="CHEBI:29105"/>
    </ligand>
</feature>
<evidence type="ECO:0000256" key="1">
    <source>
        <dbReference type="ARBA" id="ARBA00001947"/>
    </source>
</evidence>
<reference evidence="19 20" key="1">
    <citation type="submission" date="2018-09" db="EMBL/GenBank/DDBJ databases">
        <title>Comparative Genomics of Wolbachia-Cardinium Dual Endosymbiosis in a Plant-Parasitic Nematode.</title>
        <authorList>
            <person name="Brown A.M.V."/>
            <person name="Wasala S.K."/>
            <person name="Howe D.K."/>
            <person name="Peetz A.B."/>
            <person name="Zasada I.A."/>
            <person name="Denver D.R."/>
        </authorList>
    </citation>
    <scope>NUCLEOTIDE SEQUENCE [LARGE SCALE GENOMIC DNA]</scope>
    <source>
        <strain evidence="19 20">Pp_1</strain>
    </source>
</reference>
<dbReference type="GO" id="GO:0005737">
    <property type="term" value="C:cytoplasm"/>
    <property type="evidence" value="ECO:0007669"/>
    <property type="project" value="UniProtKB-SubCell"/>
</dbReference>
<evidence type="ECO:0000256" key="14">
    <source>
        <dbReference type="ARBA" id="ARBA00025049"/>
    </source>
</evidence>
<protein>
    <recommendedName>
        <fullName evidence="17 18">Multifunctional fusion protein</fullName>
    </recommendedName>
    <domain>
        <recommendedName>
            <fullName evidence="18">3-hydroxyacyl-[acyl-carrier-protein] dehydratase FabZ</fullName>
            <ecNumber evidence="18">4.2.1.59</ecNumber>
        </recommendedName>
        <alternativeName>
            <fullName evidence="18">(3R)-hydroxymyristoyl-[acyl-carrier-protein] dehydratase</fullName>
        </alternativeName>
        <alternativeName>
            <fullName evidence="18">Beta-hydroxyacyl-ACP dehydratase</fullName>
            <shortName evidence="18">(3R)-hydroxymyristoyl-ACP dehydrase</shortName>
        </alternativeName>
    </domain>
    <domain>
        <recommendedName>
            <fullName evidence="17">UDP-3-O-acyl-N-acetylglucosamine deacetylase</fullName>
            <shortName evidence="17">UDP-3-O-acyl-GlcNAc deacetylase</shortName>
            <ecNumber evidence="17">3.5.1.108</ecNumber>
        </recommendedName>
        <alternativeName>
            <fullName evidence="17">UDP-3-O-[R-3-hydroxymyristoyl]-N-acetylglucosamine deacetylase</fullName>
        </alternativeName>
    </domain>
</protein>
<dbReference type="Proteomes" id="UP000270927">
    <property type="component" value="Unassembled WGS sequence"/>
</dbReference>
<evidence type="ECO:0000256" key="9">
    <source>
        <dbReference type="ARBA" id="ARBA00022801"/>
    </source>
</evidence>
<dbReference type="GO" id="GO:0019171">
    <property type="term" value="F:(3R)-hydroxyacyl-[acyl-carrier-protein] dehydratase activity"/>
    <property type="evidence" value="ECO:0007669"/>
    <property type="project" value="UniProtKB-EC"/>
</dbReference>
<name>A0A3N2QC02_9BACT</name>
<evidence type="ECO:0000256" key="4">
    <source>
        <dbReference type="ARBA" id="ARBA00005002"/>
    </source>
</evidence>
<comment type="subcellular location">
    <subcellularLocation>
        <location evidence="3 18">Cytoplasm</location>
    </subcellularLocation>
</comment>
<evidence type="ECO:0000256" key="17">
    <source>
        <dbReference type="HAMAP-Rule" id="MF_00388"/>
    </source>
</evidence>
<organism evidence="19 20">
    <name type="scientific">Candidatus Cardinium hertigii</name>
    <dbReference type="NCBI Taxonomy" id="247481"/>
    <lineage>
        <taxon>Bacteria</taxon>
        <taxon>Pseudomonadati</taxon>
        <taxon>Bacteroidota</taxon>
        <taxon>Cytophagia</taxon>
        <taxon>Cytophagales</taxon>
        <taxon>Amoebophilaceae</taxon>
        <taxon>Candidatus Cardinium</taxon>
    </lineage>
</organism>
<dbReference type="RefSeq" id="WP_123662869.1">
    <property type="nucleotide sequence ID" value="NZ_RARA01000024.1"/>
</dbReference>
<comment type="similarity">
    <text evidence="15">In the N-terminal section; belongs to the LpxC family.</text>
</comment>
<feature type="binding site" evidence="17">
    <location>
        <position position="267"/>
    </location>
    <ligand>
        <name>Zn(2+)</name>
        <dbReference type="ChEBI" id="CHEBI:29105"/>
    </ligand>
</feature>
<dbReference type="Gene3D" id="3.30.230.20">
    <property type="entry name" value="lpxc deacetylase, domain 1"/>
    <property type="match status" value="1"/>
</dbReference>
<dbReference type="EC" id="3.5.1.108" evidence="17"/>
<evidence type="ECO:0000256" key="15">
    <source>
        <dbReference type="ARBA" id="ARBA00061221"/>
    </source>
</evidence>
<keyword evidence="7 17" id="KW-0441">Lipid A biosynthesis</keyword>
<comment type="similarity">
    <text evidence="17">Belongs to the LpxC family.</text>
</comment>
<comment type="similarity">
    <text evidence="18">Belongs to the thioester dehydratase family. FabZ subfamily.</text>
</comment>
<evidence type="ECO:0000256" key="11">
    <source>
        <dbReference type="ARBA" id="ARBA00023098"/>
    </source>
</evidence>
<comment type="catalytic activity">
    <reaction evidence="13 17">
        <text>a UDP-3-O-[(3R)-3-hydroxyacyl]-N-acetyl-alpha-D-glucosamine + H2O = a UDP-3-O-[(3R)-3-hydroxyacyl]-alpha-D-glucosamine + acetate</text>
        <dbReference type="Rhea" id="RHEA:67816"/>
        <dbReference type="ChEBI" id="CHEBI:15377"/>
        <dbReference type="ChEBI" id="CHEBI:30089"/>
        <dbReference type="ChEBI" id="CHEBI:137740"/>
        <dbReference type="ChEBI" id="CHEBI:173225"/>
        <dbReference type="EC" id="3.5.1.108"/>
    </reaction>
</comment>
<dbReference type="PANTHER" id="PTHR33694:SF1">
    <property type="entry name" value="UDP-3-O-ACYL-N-ACETYLGLUCOSAMINE DEACETYLASE 1, MITOCHONDRIAL-RELATED"/>
    <property type="match status" value="1"/>
</dbReference>
<dbReference type="FunFam" id="3.10.129.10:FF:000001">
    <property type="entry name" value="3-hydroxyacyl-[acyl-carrier-protein] dehydratase FabZ"/>
    <property type="match status" value="1"/>
</dbReference>
<dbReference type="InterPro" id="IPR011334">
    <property type="entry name" value="UDP-acyl_GlcNac_deAcase_C"/>
</dbReference>
<dbReference type="NCBIfam" id="NF000582">
    <property type="entry name" value="PRK00006.1"/>
    <property type="match status" value="1"/>
</dbReference>
<dbReference type="HAMAP" id="MF_00388">
    <property type="entry name" value="LpxC"/>
    <property type="match status" value="1"/>
</dbReference>
<evidence type="ECO:0000256" key="3">
    <source>
        <dbReference type="ARBA" id="ARBA00004496"/>
    </source>
</evidence>